<reference evidence="6 7" key="1">
    <citation type="submission" date="2018-03" db="EMBL/GenBank/DDBJ databases">
        <authorList>
            <person name="Keele B.F."/>
        </authorList>
    </citation>
    <scope>NUCLEOTIDE SEQUENCE [LARGE SCALE GENOMIC DNA]</scope>
    <source>
        <strain evidence="6 7">CECT 8626</strain>
    </source>
</reference>
<sequence>MPVWVALVIIIALLALPAKADEQLEFTLEVAPEVAASGLMDYILPRFALKTGRRAVMVEDGADARLVSESGSGMHVIARGEAVYALILDTGNPAAERFADWLSSEIGQNTVAAFVPEDGPSFAPPPKTEAVVDIVLEGDAKLGRKVAETHCARCHRVSPEGTAMNIGSTPSFAALRSLPDWDARFAAFFTLNPHPAFLLVTGVSPPFDPARPPPIVPVEITPAEVDALGAYVARMAPADLGAEIISR</sequence>
<evidence type="ECO:0000259" key="5">
    <source>
        <dbReference type="PROSITE" id="PS51007"/>
    </source>
</evidence>
<feature type="domain" description="Cytochrome c" evidence="5">
    <location>
        <begin position="138"/>
        <end position="236"/>
    </location>
</feature>
<keyword evidence="2 4" id="KW-0479">Metal-binding</keyword>
<dbReference type="GO" id="GO:0020037">
    <property type="term" value="F:heme binding"/>
    <property type="evidence" value="ECO:0007669"/>
    <property type="project" value="InterPro"/>
</dbReference>
<dbReference type="RefSeq" id="WP_108854109.1">
    <property type="nucleotide sequence ID" value="NZ_OMOQ01000003.1"/>
</dbReference>
<evidence type="ECO:0000256" key="2">
    <source>
        <dbReference type="ARBA" id="ARBA00022723"/>
    </source>
</evidence>
<keyword evidence="3 4" id="KW-0408">Iron</keyword>
<dbReference type="AlphaFoldDB" id="A0A2R8BKY5"/>
<dbReference type="Pfam" id="PF00034">
    <property type="entry name" value="Cytochrom_C"/>
    <property type="match status" value="1"/>
</dbReference>
<dbReference type="Proteomes" id="UP000244924">
    <property type="component" value="Unassembled WGS sequence"/>
</dbReference>
<evidence type="ECO:0000256" key="3">
    <source>
        <dbReference type="ARBA" id="ARBA00023004"/>
    </source>
</evidence>
<evidence type="ECO:0000256" key="4">
    <source>
        <dbReference type="PROSITE-ProRule" id="PRU00433"/>
    </source>
</evidence>
<organism evidence="6 7">
    <name type="scientific">Albidovulum aquaemixtae</name>
    <dbReference type="NCBI Taxonomy" id="1542388"/>
    <lineage>
        <taxon>Bacteria</taxon>
        <taxon>Pseudomonadati</taxon>
        <taxon>Pseudomonadota</taxon>
        <taxon>Alphaproteobacteria</taxon>
        <taxon>Rhodobacterales</taxon>
        <taxon>Paracoccaceae</taxon>
        <taxon>Albidovulum</taxon>
    </lineage>
</organism>
<evidence type="ECO:0000313" key="6">
    <source>
        <dbReference type="EMBL" id="SPH24039.1"/>
    </source>
</evidence>
<proteinExistence type="predicted"/>
<accession>A0A2R8BKY5</accession>
<keyword evidence="7" id="KW-1185">Reference proteome</keyword>
<keyword evidence="1 4" id="KW-0349">Heme</keyword>
<evidence type="ECO:0000313" key="7">
    <source>
        <dbReference type="Proteomes" id="UP000244924"/>
    </source>
</evidence>
<dbReference type="SUPFAM" id="SSF46626">
    <property type="entry name" value="Cytochrome c"/>
    <property type="match status" value="1"/>
</dbReference>
<dbReference type="Gene3D" id="1.10.760.10">
    <property type="entry name" value="Cytochrome c-like domain"/>
    <property type="match status" value="1"/>
</dbReference>
<evidence type="ECO:0000256" key="1">
    <source>
        <dbReference type="ARBA" id="ARBA00022617"/>
    </source>
</evidence>
<protein>
    <recommendedName>
        <fullName evidence="5">Cytochrome c domain-containing protein</fullName>
    </recommendedName>
</protein>
<dbReference type="InterPro" id="IPR009056">
    <property type="entry name" value="Cyt_c-like_dom"/>
</dbReference>
<name>A0A2R8BKY5_9RHOB</name>
<gene>
    <name evidence="6" type="ORF">DEA8626_03087</name>
</gene>
<dbReference type="EMBL" id="OMOQ01000003">
    <property type="protein sequence ID" value="SPH24039.1"/>
    <property type="molecule type" value="Genomic_DNA"/>
</dbReference>
<dbReference type="OrthoDB" id="7365807at2"/>
<dbReference type="PROSITE" id="PS51007">
    <property type="entry name" value="CYTC"/>
    <property type="match status" value="1"/>
</dbReference>
<dbReference type="GO" id="GO:0046872">
    <property type="term" value="F:metal ion binding"/>
    <property type="evidence" value="ECO:0007669"/>
    <property type="project" value="UniProtKB-KW"/>
</dbReference>
<dbReference type="InterPro" id="IPR036909">
    <property type="entry name" value="Cyt_c-like_dom_sf"/>
</dbReference>
<dbReference type="GO" id="GO:0009055">
    <property type="term" value="F:electron transfer activity"/>
    <property type="evidence" value="ECO:0007669"/>
    <property type="project" value="InterPro"/>
</dbReference>